<feature type="transmembrane region" description="Helical" evidence="2">
    <location>
        <begin position="842"/>
        <end position="861"/>
    </location>
</feature>
<dbReference type="Proteomes" id="UP001148614">
    <property type="component" value="Unassembled WGS sequence"/>
</dbReference>
<keyword evidence="2" id="KW-0472">Membrane</keyword>
<feature type="transmembrane region" description="Helical" evidence="2">
    <location>
        <begin position="408"/>
        <end position="431"/>
    </location>
</feature>
<dbReference type="SUPFAM" id="SSF50630">
    <property type="entry name" value="Acid proteases"/>
    <property type="match status" value="1"/>
</dbReference>
<feature type="compositionally biased region" description="Polar residues" evidence="1">
    <location>
        <begin position="531"/>
        <end position="540"/>
    </location>
</feature>
<dbReference type="PANTHER" id="PTHR10151">
    <property type="entry name" value="ECTONUCLEOTIDE PYROPHOSPHATASE/PHOSPHODIESTERASE"/>
    <property type="match status" value="1"/>
</dbReference>
<dbReference type="CDD" id="cd16018">
    <property type="entry name" value="Enpp"/>
    <property type="match status" value="1"/>
</dbReference>
<keyword evidence="2" id="KW-1133">Transmembrane helix</keyword>
<keyword evidence="5" id="KW-1185">Reference proteome</keyword>
<dbReference type="Gene3D" id="3.40.720.10">
    <property type="entry name" value="Alkaline Phosphatase, subunit A"/>
    <property type="match status" value="1"/>
</dbReference>
<sequence length="1415" mass="155800">MLVLADAVLSSEGNDGPWSTFNLRVGTPEQDVRVIVSTASPESFVVLSEYGCSESVFETVPSDCAVSRGNLFNPNESSSWKDLGLFGINENGVGLEANLGYSVRAEFATESIGLGLTGPKLDNQTVAGVADAEPFYLGLFGLNNQPTNFTSLGNFSSPSFLTTLKDQGVIPSLSWSYTAGAKYRLKQVYGQLILSGYDTSRFVENAATFTMADDVTRDLVVVLQSISYSGSTSTTLLSESIDIFIDSTDPYLWLPDDVCDAFESAFGLTVDSDSGLYLINETYHNTLLDSDAEVTFRISDVNSGGETVRIVLPYAAFDLTAKYPLVDNESYYFPLKRAANSTQYTLGRTFLQEAYLTADYERETFNVSACSWEAGAEENIVTIPSGDSGTSGSGGSSKSGNSPLNGGAIAGIVIGVAVAVILIVIAILYLLRRERKKREFAAHEPLPDMAVITGPVHNQHPSTRTGRTGKYFSPDTIGTSTDAGSTPDHGNSNAESTVAEGGQQELDGQATELRDTTTSSEDGAFAHHSRPATTSPNPQTAPIYHELGGKEINRTGPDTVSELGSLPPHLEREEGDDHLDSPFVSTLGSMGWQDERASASSKLVSPTTPTRRRSQAIELIGCFDGSAQHSQVGNLCAPNSTLAMITDMCRSLLSPLSYDDDAISLHSRSDQDTDSEDDKIIAAARNSRELRARDRMVLMDEEEMDQLVVDSRAQQERQRRGSGLQRRGSNLALPNPLKALRNYSKSRSESAIHDPESSIEDLHDEKRRNRRNRRKEKRDRLLKEARDGEDGELMHEMEGGGIKDGSSTGDSSDREDSDELDRQHLIHVSGAKTAKKRRWRKWIFIYTTIAVAFTFLVLLAWKVSVDKKRSMSTQLKSNGTALFAPTTLIISLDGFRADFLTRGLTPRLNAFIKEGVSPLYMNPSFPSVTFPNHYTLATGLYPESHGVVGNTFWDPALQSEFYYTDPDRSLDPKWWGGEPFWVTAELQGLRAAVHMWPGSEAHIHDMDPTFLDRYNGKEILPKKVDRILEFIDKPGLENSDVKQQSRPQLIAAYVPNVDAMGHLYGPNSTEIRSTISEVDGMLDQLFQGLEQRNLTDIVNVIIVSDHGMATTDVSRMIQIEDLVDRTKVEHLDGWPLVGIRPKDPEDLTLLYEQAINSTKGNPNVEVYLKDKDMPERYHFSNNDRIAPLWIIPKTGWAIVEKAEFDIQDAKINNISYHPRGLHGYDHEHPLMRAIFVARGPAFPHQPHSKVEAFQNINVYNILCDSIGMKPMPNNGTIRLPFKVVGLHHEDTAIEQPEDPVPTSTNDDAATGMMSILPVTTTSTTTSISQTITSTNKSPTPVTTEDNPKRPTRPAQPEKSQQPAESGEEQTPEDADGPDNAGEHKGGSWWDTFQKTIDWAKNKFNDFVDQVTGSGN</sequence>
<dbReference type="Pfam" id="PF01663">
    <property type="entry name" value="Phosphodiest"/>
    <property type="match status" value="1"/>
</dbReference>
<dbReference type="InterPro" id="IPR017850">
    <property type="entry name" value="Alkaline_phosphatase_core_sf"/>
</dbReference>
<feature type="compositionally biased region" description="Acidic residues" evidence="1">
    <location>
        <begin position="1365"/>
        <end position="1376"/>
    </location>
</feature>
<dbReference type="SUPFAM" id="SSF53649">
    <property type="entry name" value="Alkaline phosphatase-like"/>
    <property type="match status" value="1"/>
</dbReference>
<feature type="compositionally biased region" description="Basic and acidic residues" evidence="1">
    <location>
        <begin position="746"/>
        <end position="767"/>
    </location>
</feature>
<dbReference type="FunFam" id="3.30.1360.180:FF:000003">
    <property type="entry name" value="Type I phosphodiesterase/nucleotide pyrophosphatase family protein"/>
    <property type="match status" value="1"/>
</dbReference>
<organism evidence="4 5">
    <name type="scientific">Xylaria arbuscula</name>
    <dbReference type="NCBI Taxonomy" id="114810"/>
    <lineage>
        <taxon>Eukaryota</taxon>
        <taxon>Fungi</taxon>
        <taxon>Dikarya</taxon>
        <taxon>Ascomycota</taxon>
        <taxon>Pezizomycotina</taxon>
        <taxon>Sordariomycetes</taxon>
        <taxon>Xylariomycetidae</taxon>
        <taxon>Xylariales</taxon>
        <taxon>Xylariaceae</taxon>
        <taxon>Xylaria</taxon>
    </lineage>
</organism>
<dbReference type="VEuPathDB" id="FungiDB:F4678DRAFT_482913"/>
<feature type="region of interest" description="Disordered" evidence="1">
    <location>
        <begin position="1319"/>
        <end position="1389"/>
    </location>
</feature>
<feature type="region of interest" description="Disordered" evidence="1">
    <location>
        <begin position="451"/>
        <end position="581"/>
    </location>
</feature>
<dbReference type="GO" id="GO:0047429">
    <property type="term" value="F:nucleoside triphosphate diphosphatase activity"/>
    <property type="evidence" value="ECO:0007669"/>
    <property type="project" value="TreeGrafter"/>
</dbReference>
<feature type="region of interest" description="Disordered" evidence="1">
    <location>
        <begin position="1290"/>
        <end position="1309"/>
    </location>
</feature>
<evidence type="ECO:0000313" key="5">
    <source>
        <dbReference type="Proteomes" id="UP001148614"/>
    </source>
</evidence>
<feature type="compositionally biased region" description="Basic residues" evidence="1">
    <location>
        <begin position="768"/>
        <end position="777"/>
    </location>
</feature>
<dbReference type="InterPro" id="IPR033121">
    <property type="entry name" value="PEPTIDASE_A1"/>
</dbReference>
<evidence type="ECO:0000256" key="1">
    <source>
        <dbReference type="SAM" id="MobiDB-lite"/>
    </source>
</evidence>
<proteinExistence type="predicted"/>
<feature type="domain" description="Peptidase A1" evidence="3">
    <location>
        <begin position="19"/>
        <end position="368"/>
    </location>
</feature>
<comment type="caution">
    <text evidence="4">The sequence shown here is derived from an EMBL/GenBank/DDBJ whole genome shotgun (WGS) entry which is preliminary data.</text>
</comment>
<dbReference type="GO" id="GO:0009141">
    <property type="term" value="P:nucleoside triphosphate metabolic process"/>
    <property type="evidence" value="ECO:0007669"/>
    <property type="project" value="TreeGrafter"/>
</dbReference>
<dbReference type="InterPro" id="IPR021109">
    <property type="entry name" value="Peptidase_aspartic_dom_sf"/>
</dbReference>
<feature type="region of interest" description="Disordered" evidence="1">
    <location>
        <begin position="708"/>
        <end position="821"/>
    </location>
</feature>
<accession>A0A9W8TMC7</accession>
<dbReference type="VEuPathDB" id="FungiDB:F4678DRAFT_444881"/>
<dbReference type="Gene3D" id="3.30.1360.180">
    <property type="match status" value="1"/>
</dbReference>
<evidence type="ECO:0000313" key="4">
    <source>
        <dbReference type="EMBL" id="KAJ3570171.1"/>
    </source>
</evidence>
<reference evidence="4" key="1">
    <citation type="submission" date="2022-07" db="EMBL/GenBank/DDBJ databases">
        <title>Genome Sequence of Xylaria arbuscula.</title>
        <authorList>
            <person name="Buettner E."/>
        </authorList>
    </citation>
    <scope>NUCLEOTIDE SEQUENCE</scope>
    <source>
        <strain evidence="4">VT107</strain>
    </source>
</reference>
<dbReference type="EMBL" id="JANPWZ010000962">
    <property type="protein sequence ID" value="KAJ3570171.1"/>
    <property type="molecule type" value="Genomic_DNA"/>
</dbReference>
<dbReference type="CDD" id="cd05471">
    <property type="entry name" value="pepsin_like"/>
    <property type="match status" value="1"/>
</dbReference>
<dbReference type="CDD" id="cd12087">
    <property type="entry name" value="TM_EGFR-like"/>
    <property type="match status" value="1"/>
</dbReference>
<protein>
    <recommendedName>
        <fullName evidence="3">Peptidase A1 domain-containing protein</fullName>
    </recommendedName>
</protein>
<dbReference type="Pfam" id="PF00026">
    <property type="entry name" value="Asp"/>
    <property type="match status" value="1"/>
</dbReference>
<dbReference type="PROSITE" id="PS51767">
    <property type="entry name" value="PEPTIDASE_A1"/>
    <property type="match status" value="1"/>
</dbReference>
<feature type="compositionally biased region" description="Basic and acidic residues" evidence="1">
    <location>
        <begin position="778"/>
        <end position="798"/>
    </location>
</feature>
<dbReference type="PANTHER" id="PTHR10151:SF120">
    <property type="entry name" value="BIS(5'-ADENOSYL)-TRIPHOSPHATASE"/>
    <property type="match status" value="1"/>
</dbReference>
<keyword evidence="2" id="KW-0812">Transmembrane</keyword>
<feature type="compositionally biased region" description="Polar residues" evidence="1">
    <location>
        <begin position="476"/>
        <end position="496"/>
    </location>
</feature>
<name>A0A9W8TMC7_9PEZI</name>
<dbReference type="Gene3D" id="2.40.70.10">
    <property type="entry name" value="Acid Proteases"/>
    <property type="match status" value="2"/>
</dbReference>
<dbReference type="InterPro" id="IPR002591">
    <property type="entry name" value="Phosphodiest/P_Trfase"/>
</dbReference>
<evidence type="ECO:0000259" key="3">
    <source>
        <dbReference type="PROSITE" id="PS51767"/>
    </source>
</evidence>
<feature type="compositionally biased region" description="Low complexity" evidence="1">
    <location>
        <begin position="1319"/>
        <end position="1334"/>
    </location>
</feature>
<dbReference type="InterPro" id="IPR034164">
    <property type="entry name" value="Pepsin-like_dom"/>
</dbReference>
<feature type="compositionally biased region" description="Polar residues" evidence="1">
    <location>
        <begin position="1335"/>
        <end position="1344"/>
    </location>
</feature>
<gene>
    <name evidence="4" type="ORF">NPX13_g5821</name>
</gene>
<evidence type="ECO:0000256" key="2">
    <source>
        <dbReference type="SAM" id="Phobius"/>
    </source>
</evidence>
<dbReference type="GO" id="GO:0017111">
    <property type="term" value="F:ribonucleoside triphosphate phosphatase activity"/>
    <property type="evidence" value="ECO:0007669"/>
    <property type="project" value="TreeGrafter"/>
</dbReference>